<dbReference type="Gene3D" id="3.30.70.360">
    <property type="match status" value="1"/>
</dbReference>
<dbReference type="InterPro" id="IPR002933">
    <property type="entry name" value="Peptidase_M20"/>
</dbReference>
<protein>
    <submittedName>
        <fullName evidence="5">Amidohydrolase</fullName>
    </submittedName>
</protein>
<evidence type="ECO:0000256" key="2">
    <source>
        <dbReference type="ARBA" id="ARBA00022801"/>
    </source>
</evidence>
<dbReference type="Pfam" id="PF01546">
    <property type="entry name" value="Peptidase_M20"/>
    <property type="match status" value="1"/>
</dbReference>
<comment type="similarity">
    <text evidence="1">Belongs to the peptidase M20 family.</text>
</comment>
<dbReference type="SUPFAM" id="SSF53187">
    <property type="entry name" value="Zn-dependent exopeptidases"/>
    <property type="match status" value="1"/>
</dbReference>
<evidence type="ECO:0000259" key="4">
    <source>
        <dbReference type="Pfam" id="PF07687"/>
    </source>
</evidence>
<dbReference type="Gene3D" id="3.40.630.10">
    <property type="entry name" value="Zn peptidases"/>
    <property type="match status" value="1"/>
</dbReference>
<dbReference type="Pfam" id="PF07687">
    <property type="entry name" value="M20_dimer"/>
    <property type="match status" value="1"/>
</dbReference>
<feature type="binding site" evidence="3">
    <location>
        <position position="99"/>
    </location>
    <ligand>
        <name>Mn(2+)</name>
        <dbReference type="ChEBI" id="CHEBI:29035"/>
        <label>2</label>
    </ligand>
</feature>
<dbReference type="InterPro" id="IPR017439">
    <property type="entry name" value="Amidohydrolase"/>
</dbReference>
<organism evidence="5 6">
    <name type="scientific">Jeotgalibaca arthritidis</name>
    <dbReference type="NCBI Taxonomy" id="1868794"/>
    <lineage>
        <taxon>Bacteria</taxon>
        <taxon>Bacillati</taxon>
        <taxon>Bacillota</taxon>
        <taxon>Bacilli</taxon>
        <taxon>Lactobacillales</taxon>
        <taxon>Carnobacteriaceae</taxon>
        <taxon>Jeotgalibaca</taxon>
    </lineage>
</organism>
<proteinExistence type="inferred from homology"/>
<comment type="cofactor">
    <cofactor evidence="3">
        <name>Mn(2+)</name>
        <dbReference type="ChEBI" id="CHEBI:29035"/>
    </cofactor>
    <text evidence="3">The Mn(2+) ion enhances activity.</text>
</comment>
<gene>
    <name evidence="5" type="ORF">G7057_02450</name>
</gene>
<feature type="binding site" evidence="3">
    <location>
        <position position="97"/>
    </location>
    <ligand>
        <name>Mn(2+)</name>
        <dbReference type="ChEBI" id="CHEBI:29035"/>
        <label>2</label>
    </ligand>
</feature>
<dbReference type="GO" id="GO:0016787">
    <property type="term" value="F:hydrolase activity"/>
    <property type="evidence" value="ECO:0007669"/>
    <property type="project" value="UniProtKB-KW"/>
</dbReference>
<evidence type="ECO:0000313" key="5">
    <source>
        <dbReference type="EMBL" id="QII83084.1"/>
    </source>
</evidence>
<dbReference type="FunFam" id="3.30.70.360:FF:000014">
    <property type="entry name" value="N-acyl-L-amino acid amidohydrolase"/>
    <property type="match status" value="1"/>
</dbReference>
<feature type="binding site" evidence="3">
    <location>
        <position position="133"/>
    </location>
    <ligand>
        <name>Mn(2+)</name>
        <dbReference type="ChEBI" id="CHEBI:29035"/>
        <label>2</label>
    </ligand>
</feature>
<evidence type="ECO:0000313" key="6">
    <source>
        <dbReference type="Proteomes" id="UP000501451"/>
    </source>
</evidence>
<keyword evidence="3" id="KW-0479">Metal-binding</keyword>
<feature type="binding site" evidence="3">
    <location>
        <position position="157"/>
    </location>
    <ligand>
        <name>Mn(2+)</name>
        <dbReference type="ChEBI" id="CHEBI:29035"/>
        <label>2</label>
    </ligand>
</feature>
<dbReference type="Proteomes" id="UP000501451">
    <property type="component" value="Chromosome"/>
</dbReference>
<dbReference type="KEGG" id="jar:G7057_02450"/>
<dbReference type="PIRSF" id="PIRSF005962">
    <property type="entry name" value="Pept_M20D_amidohydro"/>
    <property type="match status" value="1"/>
</dbReference>
<sequence>MRTDNLVKKLVHYRRELHQYPELSLKEYETTERIKGWLTEAGIAIRDYGLETGVIAEVVGDLEGPTIAIRADIDALPIVEEVNTLFKSKHQGVMHACGHDFHTSSIIGAALLLEENKENLKGTVRFIFQPAEEIAQGAKLVVESGALEGASAIFGMHNKPDLAVGTVGVRSGALMASADRFELDVIGLGGHAGIPHATVDPIVVASQIVTAFQSIISRNTSSFDNTVLSVTQLHAGSAWNVIPEKAFLEGTVRSFQAEARHEIPALMERTAKGIAEAYGASIDFRWYPYIPVVENNPQLETLVTEAAKDWGYEVVEAKQVAGGEDFAFYQSKLPSFFVWMGVDGSRDWHHPEYHLNEDALLVSARYFSTLAEKALDYFSGWK</sequence>
<evidence type="ECO:0000256" key="1">
    <source>
        <dbReference type="ARBA" id="ARBA00006153"/>
    </source>
</evidence>
<keyword evidence="2 5" id="KW-0378">Hydrolase</keyword>
<feature type="domain" description="Peptidase M20 dimerisation" evidence="4">
    <location>
        <begin position="180"/>
        <end position="274"/>
    </location>
</feature>
<name>A0A6G7KCS6_9LACT</name>
<dbReference type="PANTHER" id="PTHR11014:SF63">
    <property type="entry name" value="METALLOPEPTIDASE, PUTATIVE (AFU_ORTHOLOGUE AFUA_6G09600)-RELATED"/>
    <property type="match status" value="1"/>
</dbReference>
<dbReference type="EMBL" id="CP049740">
    <property type="protein sequence ID" value="QII83084.1"/>
    <property type="molecule type" value="Genomic_DNA"/>
</dbReference>
<keyword evidence="6" id="KW-1185">Reference proteome</keyword>
<evidence type="ECO:0000256" key="3">
    <source>
        <dbReference type="PIRSR" id="PIRSR005962-1"/>
    </source>
</evidence>
<dbReference type="GO" id="GO:0046872">
    <property type="term" value="F:metal ion binding"/>
    <property type="evidence" value="ECO:0007669"/>
    <property type="project" value="UniProtKB-KW"/>
</dbReference>
<feature type="binding site" evidence="3">
    <location>
        <position position="349"/>
    </location>
    <ligand>
        <name>Mn(2+)</name>
        <dbReference type="ChEBI" id="CHEBI:29035"/>
        <label>2</label>
    </ligand>
</feature>
<dbReference type="PANTHER" id="PTHR11014">
    <property type="entry name" value="PEPTIDASE M20 FAMILY MEMBER"/>
    <property type="match status" value="1"/>
</dbReference>
<dbReference type="InterPro" id="IPR036264">
    <property type="entry name" value="Bact_exopeptidase_dim_dom"/>
</dbReference>
<dbReference type="InterPro" id="IPR011650">
    <property type="entry name" value="Peptidase_M20_dimer"/>
</dbReference>
<dbReference type="SUPFAM" id="SSF55031">
    <property type="entry name" value="Bacterial exopeptidase dimerisation domain"/>
    <property type="match status" value="1"/>
</dbReference>
<keyword evidence="3" id="KW-0464">Manganese</keyword>
<accession>A0A6G7KCS6</accession>
<dbReference type="AlphaFoldDB" id="A0A6G7KCS6"/>
<dbReference type="NCBIfam" id="TIGR01891">
    <property type="entry name" value="amidohydrolases"/>
    <property type="match status" value="1"/>
</dbReference>
<reference evidence="5 6" key="1">
    <citation type="journal article" date="2017" name="Int. J. Syst. Evol. Microbiol.">
        <title>Jeotgalibaca porci sp. nov. and Jeotgalibaca arthritidis sp. nov., isolated from pigs, and emended description of the genus Jeotgalibaca.</title>
        <authorList>
            <person name="Zamora L."/>
            <person name="Perez-Sancho M."/>
            <person name="Dominguez L."/>
            <person name="Fernandez-Garayzabal J.F."/>
            <person name="Vela A.I."/>
        </authorList>
    </citation>
    <scope>NUCLEOTIDE SEQUENCE [LARGE SCALE GENOMIC DNA]</scope>
    <source>
        <strain evidence="5 6">CECT 9157</strain>
    </source>
</reference>